<evidence type="ECO:0000313" key="7">
    <source>
        <dbReference type="Proteomes" id="UP000621799"/>
    </source>
</evidence>
<dbReference type="CDD" id="cd00761">
    <property type="entry name" value="Glyco_tranf_GTA_type"/>
    <property type="match status" value="1"/>
</dbReference>
<dbReference type="PANTHER" id="PTHR43179">
    <property type="entry name" value="RHAMNOSYLTRANSFERASE WBBL"/>
    <property type="match status" value="1"/>
</dbReference>
<dbReference type="InterPro" id="IPR029044">
    <property type="entry name" value="Nucleotide-diphossugar_trans"/>
</dbReference>
<dbReference type="Gene3D" id="3.90.550.10">
    <property type="entry name" value="Spore Coat Polysaccharide Biosynthesis Protein SpsA, Chain A"/>
    <property type="match status" value="1"/>
</dbReference>
<comment type="pathway">
    <text evidence="1">Cell wall biogenesis; cell wall polysaccharide biosynthesis.</text>
</comment>
<dbReference type="Pfam" id="PF00535">
    <property type="entry name" value="Glycos_transf_2"/>
    <property type="match status" value="1"/>
</dbReference>
<dbReference type="AlphaFoldDB" id="A0A928VY63"/>
<protein>
    <submittedName>
        <fullName evidence="6">Glycosyltransferase family 2 protein</fullName>
    </submittedName>
</protein>
<comment type="similarity">
    <text evidence="2">Belongs to the glycosyltransferase 2 family.</text>
</comment>
<dbReference type="Proteomes" id="UP000621799">
    <property type="component" value="Unassembled WGS sequence"/>
</dbReference>
<dbReference type="PANTHER" id="PTHR43179:SF12">
    <property type="entry name" value="GALACTOFURANOSYLTRANSFERASE GLFT2"/>
    <property type="match status" value="1"/>
</dbReference>
<evidence type="ECO:0000259" key="5">
    <source>
        <dbReference type="Pfam" id="PF00535"/>
    </source>
</evidence>
<keyword evidence="7" id="KW-1185">Reference proteome</keyword>
<feature type="domain" description="Glycosyltransferase 2-like" evidence="5">
    <location>
        <begin position="12"/>
        <end position="174"/>
    </location>
</feature>
<evidence type="ECO:0000256" key="1">
    <source>
        <dbReference type="ARBA" id="ARBA00004776"/>
    </source>
</evidence>
<gene>
    <name evidence="6" type="ORF">IQ235_11715</name>
</gene>
<dbReference type="InterPro" id="IPR001173">
    <property type="entry name" value="Glyco_trans_2-like"/>
</dbReference>
<name>A0A928VY63_9CYAN</name>
<reference evidence="6" key="1">
    <citation type="submission" date="2020-10" db="EMBL/GenBank/DDBJ databases">
        <authorList>
            <person name="Castelo-Branco R."/>
            <person name="Eusebio N."/>
            <person name="Adriana R."/>
            <person name="Vieira A."/>
            <person name="Brugerolle De Fraissinette N."/>
            <person name="Rezende De Castro R."/>
            <person name="Schneider M.P."/>
            <person name="Vasconcelos V."/>
            <person name="Leao P.N."/>
        </authorList>
    </citation>
    <scope>NUCLEOTIDE SEQUENCE</scope>
    <source>
        <strain evidence="6">LEGE 11467</strain>
    </source>
</reference>
<evidence type="ECO:0000256" key="3">
    <source>
        <dbReference type="ARBA" id="ARBA00022676"/>
    </source>
</evidence>
<accession>A0A928VY63</accession>
<proteinExistence type="inferred from homology"/>
<comment type="caution">
    <text evidence="6">The sequence shown here is derived from an EMBL/GenBank/DDBJ whole genome shotgun (WGS) entry which is preliminary data.</text>
</comment>
<organism evidence="6 7">
    <name type="scientific">Zarconia navalis LEGE 11467</name>
    <dbReference type="NCBI Taxonomy" id="1828826"/>
    <lineage>
        <taxon>Bacteria</taxon>
        <taxon>Bacillati</taxon>
        <taxon>Cyanobacteriota</taxon>
        <taxon>Cyanophyceae</taxon>
        <taxon>Oscillatoriophycideae</taxon>
        <taxon>Oscillatoriales</taxon>
        <taxon>Oscillatoriales incertae sedis</taxon>
        <taxon>Zarconia</taxon>
        <taxon>Zarconia navalis</taxon>
    </lineage>
</organism>
<dbReference type="SUPFAM" id="SSF53448">
    <property type="entry name" value="Nucleotide-diphospho-sugar transferases"/>
    <property type="match status" value="1"/>
</dbReference>
<evidence type="ECO:0000256" key="4">
    <source>
        <dbReference type="ARBA" id="ARBA00022679"/>
    </source>
</evidence>
<dbReference type="RefSeq" id="WP_264321656.1">
    <property type="nucleotide sequence ID" value="NZ_JADEXN010000197.1"/>
</dbReference>
<keyword evidence="3" id="KW-0328">Glycosyltransferase</keyword>
<dbReference type="GO" id="GO:0016757">
    <property type="term" value="F:glycosyltransferase activity"/>
    <property type="evidence" value="ECO:0007669"/>
    <property type="project" value="UniProtKB-KW"/>
</dbReference>
<sequence>MAPQTQHEPKVSVVIPVYNDSGRLTRCLEALDRQTYRRDRYEVIVVDNGSEDAAAVEALAGRFGAIFSWESTPGSYAARNRGISVATGEVIAFTDADCIPAADWIERGVSCLQRHPDCGLVAGNIELFFQNPDRLTPVELFEKVTAFTQRQFVEGDRYGATANLFVRRSIFDRVGNFRVGLKSSGDREWGQRVHSFGYPLVYASDVRVSHPARSTFGELYARTRRIAGGFYDLHVRDRPSSWERDRAFAGAMLTHLIPPLMFVWNALGDRQLKDARDKLQVCRAMFFFRYVSALEILRLRLGRRSARA</sequence>
<dbReference type="EMBL" id="JADEXN010000197">
    <property type="protein sequence ID" value="MBE9041448.1"/>
    <property type="molecule type" value="Genomic_DNA"/>
</dbReference>
<keyword evidence="4" id="KW-0808">Transferase</keyword>
<evidence type="ECO:0000313" key="6">
    <source>
        <dbReference type="EMBL" id="MBE9041448.1"/>
    </source>
</evidence>
<evidence type="ECO:0000256" key="2">
    <source>
        <dbReference type="ARBA" id="ARBA00006739"/>
    </source>
</evidence>